<dbReference type="PANTHER" id="PTHR13778:SF47">
    <property type="entry name" value="LIPOPOLYSACCHARIDE 1,3-GALACTOSYLTRANSFERASE"/>
    <property type="match status" value="1"/>
</dbReference>
<dbReference type="STRING" id="240427.AYR62_12205"/>
<evidence type="ECO:0008006" key="6">
    <source>
        <dbReference type="Google" id="ProtNLM"/>
    </source>
</evidence>
<organism evidence="4 5">
    <name type="scientific">Secundilactobacillus paracollinoides</name>
    <dbReference type="NCBI Taxonomy" id="240427"/>
    <lineage>
        <taxon>Bacteria</taxon>
        <taxon>Bacillati</taxon>
        <taxon>Bacillota</taxon>
        <taxon>Bacilli</taxon>
        <taxon>Lactobacillales</taxon>
        <taxon>Lactobacillaceae</taxon>
        <taxon>Secundilactobacillus</taxon>
    </lineage>
</organism>
<dbReference type="OrthoDB" id="5672604at2"/>
<dbReference type="InterPro" id="IPR002495">
    <property type="entry name" value="Glyco_trans_8"/>
</dbReference>
<dbReference type="EMBL" id="CP014924">
    <property type="protein sequence ID" value="ANZ66732.1"/>
    <property type="molecule type" value="Genomic_DNA"/>
</dbReference>
<dbReference type="Gene3D" id="3.90.550.10">
    <property type="entry name" value="Spore Coat Polysaccharide Biosynthesis Protein SpsA, Chain A"/>
    <property type="match status" value="1"/>
</dbReference>
<dbReference type="Pfam" id="PF01501">
    <property type="entry name" value="Glyco_transf_8"/>
    <property type="match status" value="1"/>
</dbReference>
<keyword evidence="5" id="KW-1185">Reference proteome</keyword>
<dbReference type="GO" id="GO:0046872">
    <property type="term" value="F:metal ion binding"/>
    <property type="evidence" value="ECO:0007669"/>
    <property type="project" value="UniProtKB-KW"/>
</dbReference>
<gene>
    <name evidence="4" type="ORF">AYR63_06020</name>
</gene>
<dbReference type="CDD" id="cd04194">
    <property type="entry name" value="GT8_A4GalT_like"/>
    <property type="match status" value="1"/>
</dbReference>
<keyword evidence="1" id="KW-0328">Glycosyltransferase</keyword>
<dbReference type="SUPFAM" id="SSF53448">
    <property type="entry name" value="Nucleotide-diphospho-sugar transferases"/>
    <property type="match status" value="1"/>
</dbReference>
<dbReference type="Proteomes" id="UP000093267">
    <property type="component" value="Chromosome"/>
</dbReference>
<evidence type="ECO:0000256" key="2">
    <source>
        <dbReference type="ARBA" id="ARBA00022679"/>
    </source>
</evidence>
<dbReference type="PANTHER" id="PTHR13778">
    <property type="entry name" value="GLYCOSYLTRANSFERASE 8 DOMAIN-CONTAINING PROTEIN"/>
    <property type="match status" value="1"/>
</dbReference>
<reference evidence="4 5" key="1">
    <citation type="submission" date="2016-03" db="EMBL/GenBank/DDBJ databases">
        <title>Pediococcus and Lactobacillus from brewery environment - whole genome sequencing and assembly.</title>
        <authorList>
            <person name="Behr J."/>
            <person name="Geissler A.J."/>
            <person name="Vogel R.F."/>
        </authorList>
    </citation>
    <scope>NUCLEOTIDE SEQUENCE [LARGE SCALE GENOMIC DNA]</scope>
    <source>
        <strain evidence="4 5">TMW 1.1995</strain>
    </source>
</reference>
<keyword evidence="3" id="KW-0479">Metal-binding</keyword>
<accession>A0A1B2IXH1</accession>
<evidence type="ECO:0000313" key="5">
    <source>
        <dbReference type="Proteomes" id="UP000093267"/>
    </source>
</evidence>
<dbReference type="RefSeq" id="WP_065937562.1">
    <property type="nucleotide sequence ID" value="NZ_CP014924.1"/>
</dbReference>
<keyword evidence="2" id="KW-0808">Transferase</keyword>
<name>A0A1B2IXH1_9LACO</name>
<dbReference type="InterPro" id="IPR029044">
    <property type="entry name" value="Nucleotide-diphossugar_trans"/>
</dbReference>
<evidence type="ECO:0000256" key="3">
    <source>
        <dbReference type="ARBA" id="ARBA00022723"/>
    </source>
</evidence>
<dbReference type="GO" id="GO:0016757">
    <property type="term" value="F:glycosyltransferase activity"/>
    <property type="evidence" value="ECO:0007669"/>
    <property type="project" value="UniProtKB-KW"/>
</dbReference>
<evidence type="ECO:0000256" key="1">
    <source>
        <dbReference type="ARBA" id="ARBA00022676"/>
    </source>
</evidence>
<protein>
    <recommendedName>
        <fullName evidence="6">Glycosyl transferase</fullName>
    </recommendedName>
</protein>
<proteinExistence type="predicted"/>
<evidence type="ECO:0000313" key="4">
    <source>
        <dbReference type="EMBL" id="ANZ66732.1"/>
    </source>
</evidence>
<dbReference type="AlphaFoldDB" id="A0A1B2IXH1"/>
<dbReference type="InterPro" id="IPR050748">
    <property type="entry name" value="Glycosyltrans_8_dom-fam"/>
</dbReference>
<sequence>MPIELLVTINETYIPPLKTLLNSIHQTESQPIHVWLIHRQIDPTQLKTLSDWITGHNMTFTACQAIPAVFGNAPITAQYPVETYFRLLSGQILPKTLHRVLYIDPDILAQGPLDELWQLDMQGRPFAAAAHQDQQLENRQRMQINHAYYNTGVLLIDLDRVRQLINFRDITAYITTHEDLPLVDQDILNGLYGNQVTPIDDKIWNFDVPSYANYLEGGLTPEWIAAHTRLLHYQRQPKPWQPEYAGPLGKNYQQAQISE</sequence>